<proteinExistence type="predicted"/>
<reference evidence="3" key="1">
    <citation type="submission" date="2017-02" db="UniProtKB">
        <authorList>
            <consortium name="WormBaseParasite"/>
        </authorList>
    </citation>
    <scope>IDENTIFICATION</scope>
</reference>
<organism evidence="3">
    <name type="scientific">Rodentolepis nana</name>
    <name type="common">Dwarf tapeworm</name>
    <name type="synonym">Hymenolepis nana</name>
    <dbReference type="NCBI Taxonomy" id="102285"/>
    <lineage>
        <taxon>Eukaryota</taxon>
        <taxon>Metazoa</taxon>
        <taxon>Spiralia</taxon>
        <taxon>Lophotrochozoa</taxon>
        <taxon>Platyhelminthes</taxon>
        <taxon>Cestoda</taxon>
        <taxon>Eucestoda</taxon>
        <taxon>Cyclophyllidea</taxon>
        <taxon>Hymenolepididae</taxon>
        <taxon>Rodentolepis</taxon>
    </lineage>
</organism>
<dbReference type="Proteomes" id="UP000278807">
    <property type="component" value="Unassembled WGS sequence"/>
</dbReference>
<dbReference type="WBParaSite" id="HNAJ_0001061401-mRNA-1">
    <property type="protein sequence ID" value="HNAJ_0001061401-mRNA-1"/>
    <property type="gene ID" value="HNAJ_0001061401"/>
</dbReference>
<evidence type="ECO:0000313" key="1">
    <source>
        <dbReference type="EMBL" id="VDO08355.1"/>
    </source>
</evidence>
<dbReference type="AlphaFoldDB" id="A0A0R3TSI9"/>
<keyword evidence="2" id="KW-1185">Reference proteome</keyword>
<gene>
    <name evidence="1" type="ORF">HNAJ_LOCUS10611</name>
</gene>
<dbReference type="EMBL" id="UZAE01013129">
    <property type="protein sequence ID" value="VDO08355.1"/>
    <property type="molecule type" value="Genomic_DNA"/>
</dbReference>
<evidence type="ECO:0000313" key="2">
    <source>
        <dbReference type="Proteomes" id="UP000278807"/>
    </source>
</evidence>
<name>A0A0R3TSI9_RODNA</name>
<sequence>MITEFLTKCAVMSGQFVLASHRRAAFRLTKRL</sequence>
<accession>A0A0R3TSI9</accession>
<protein>
    <submittedName>
        <fullName evidence="3">Transcriptional regulator</fullName>
    </submittedName>
</protein>
<evidence type="ECO:0000313" key="3">
    <source>
        <dbReference type="WBParaSite" id="HNAJ_0001061401-mRNA-1"/>
    </source>
</evidence>
<reference evidence="1 2" key="2">
    <citation type="submission" date="2018-11" db="EMBL/GenBank/DDBJ databases">
        <authorList>
            <consortium name="Pathogen Informatics"/>
        </authorList>
    </citation>
    <scope>NUCLEOTIDE SEQUENCE [LARGE SCALE GENOMIC DNA]</scope>
</reference>